<dbReference type="RefSeq" id="WP_121228729.1">
    <property type="nucleotide sequence ID" value="NZ_JBIUBA010000003.1"/>
</dbReference>
<keyword evidence="3 7" id="KW-0641">Proline biosynthesis</keyword>
<dbReference type="Proteomes" id="UP000272729">
    <property type="component" value="Unassembled WGS sequence"/>
</dbReference>
<dbReference type="HAMAP" id="MF_00412">
    <property type="entry name" value="ProA"/>
    <property type="match status" value="1"/>
</dbReference>
<comment type="function">
    <text evidence="7">Catalyzes the NADPH-dependent reduction of L-glutamate 5-phosphate into L-glutamate 5-semialdehyde and phosphate. The product spontaneously undergoes cyclization to form 1-pyrroline-5-carboxylate.</text>
</comment>
<dbReference type="SUPFAM" id="SSF53720">
    <property type="entry name" value="ALDH-like"/>
    <property type="match status" value="1"/>
</dbReference>
<dbReference type="AlphaFoldDB" id="A0A495XJL7"/>
<dbReference type="GO" id="GO:0050661">
    <property type="term" value="F:NADP binding"/>
    <property type="evidence" value="ECO:0007669"/>
    <property type="project" value="InterPro"/>
</dbReference>
<dbReference type="GO" id="GO:0005737">
    <property type="term" value="C:cytoplasm"/>
    <property type="evidence" value="ECO:0007669"/>
    <property type="project" value="UniProtKB-SubCell"/>
</dbReference>
<accession>A0A495XJL7</accession>
<dbReference type="GO" id="GO:0055129">
    <property type="term" value="P:L-proline biosynthetic process"/>
    <property type="evidence" value="ECO:0007669"/>
    <property type="project" value="UniProtKB-UniRule"/>
</dbReference>
<evidence type="ECO:0000256" key="7">
    <source>
        <dbReference type="HAMAP-Rule" id="MF_00412"/>
    </source>
</evidence>
<keyword evidence="7" id="KW-0963">Cytoplasm</keyword>
<dbReference type="NCBIfam" id="NF001221">
    <property type="entry name" value="PRK00197.1"/>
    <property type="match status" value="1"/>
</dbReference>
<keyword evidence="10" id="KW-1185">Reference proteome</keyword>
<dbReference type="Pfam" id="PF00171">
    <property type="entry name" value="Aldedh"/>
    <property type="match status" value="1"/>
</dbReference>
<evidence type="ECO:0000256" key="6">
    <source>
        <dbReference type="ARBA" id="ARBA00049024"/>
    </source>
</evidence>
<dbReference type="PANTHER" id="PTHR11063:SF8">
    <property type="entry name" value="DELTA-1-PYRROLINE-5-CARBOXYLATE SYNTHASE"/>
    <property type="match status" value="1"/>
</dbReference>
<dbReference type="UniPathway" id="UPA00098">
    <property type="reaction ID" value="UER00360"/>
</dbReference>
<dbReference type="InterPro" id="IPR000965">
    <property type="entry name" value="GPR_dom"/>
</dbReference>
<dbReference type="InterPro" id="IPR016162">
    <property type="entry name" value="Ald_DH_N"/>
</dbReference>
<feature type="domain" description="Aldehyde dehydrogenase" evidence="8">
    <location>
        <begin position="107"/>
        <end position="280"/>
    </location>
</feature>
<dbReference type="InterPro" id="IPR016161">
    <property type="entry name" value="Ald_DH/histidinol_DH"/>
</dbReference>
<evidence type="ECO:0000256" key="1">
    <source>
        <dbReference type="ARBA" id="ARBA00004985"/>
    </source>
</evidence>
<dbReference type="GO" id="GO:0004350">
    <property type="term" value="F:glutamate-5-semialdehyde dehydrogenase activity"/>
    <property type="evidence" value="ECO:0007669"/>
    <property type="project" value="UniProtKB-UniRule"/>
</dbReference>
<dbReference type="Gene3D" id="3.40.605.10">
    <property type="entry name" value="Aldehyde Dehydrogenase, Chain A, domain 1"/>
    <property type="match status" value="1"/>
</dbReference>
<dbReference type="OrthoDB" id="9809970at2"/>
<keyword evidence="4 7" id="KW-0521">NADP</keyword>
<dbReference type="PANTHER" id="PTHR11063">
    <property type="entry name" value="GLUTAMATE SEMIALDEHYDE DEHYDROGENASE"/>
    <property type="match status" value="1"/>
</dbReference>
<dbReference type="InterPro" id="IPR016163">
    <property type="entry name" value="Ald_DH_C"/>
</dbReference>
<dbReference type="EC" id="1.2.1.41" evidence="7"/>
<dbReference type="EMBL" id="RBXR01000001">
    <property type="protein sequence ID" value="RKT74297.1"/>
    <property type="molecule type" value="Genomic_DNA"/>
</dbReference>
<sequence>MTVDEILSAATAARDAAPPPGDDRYAAYCDELAVRLGKHWDAVLEANAEDVARGVAKGLPVSLVDRLRLTEDHLGVLVGLAERVKAWLPAVTAEGPPIRGELGFTARKVPKPLGTVLMIYEARPTVTVEGALLPVAVGNVAVLRGGGEIAATNVALGAVIGEALAASGLPEMAHVLAETDRRMVRELLKRYDAIDALIPRGSPSLIDHCRTASAIPVIASGGGVNHLYVDRSADLDLVVDIALDAKLTEPTACNSLEMVLAHDEVADELVRRFTARSDAFALRLDPRLSAEDPRVIPLAEHDDGREFLDRSFGLRPVPDLDAALRHIRRHGSRHTEGVAATDPVVVDRFLRGADAAALVVNGSMRLHDGPTMGLGPELSISTGRLHVRGPVGLSALLTHSWAIEGAGAVRGTGGTR</sequence>
<comment type="caution">
    <text evidence="9">The sequence shown here is derived from an EMBL/GenBank/DDBJ whole genome shotgun (WGS) entry which is preliminary data.</text>
</comment>
<comment type="similarity">
    <text evidence="7">Belongs to the gamma-glutamyl phosphate reductase family.</text>
</comment>
<gene>
    <name evidence="7" type="primary">proA</name>
    <name evidence="9" type="ORF">DFJ66_7641</name>
</gene>
<keyword evidence="5 7" id="KW-0560">Oxidoreductase</keyword>
<proteinExistence type="inferred from homology"/>
<keyword evidence="2 7" id="KW-0028">Amino-acid biosynthesis</keyword>
<evidence type="ECO:0000313" key="10">
    <source>
        <dbReference type="Proteomes" id="UP000272729"/>
    </source>
</evidence>
<dbReference type="InterPro" id="IPR012134">
    <property type="entry name" value="Glu-5-SA_DH"/>
</dbReference>
<evidence type="ECO:0000313" key="9">
    <source>
        <dbReference type="EMBL" id="RKT74297.1"/>
    </source>
</evidence>
<evidence type="ECO:0000256" key="4">
    <source>
        <dbReference type="ARBA" id="ARBA00022857"/>
    </source>
</evidence>
<evidence type="ECO:0000256" key="5">
    <source>
        <dbReference type="ARBA" id="ARBA00023002"/>
    </source>
</evidence>
<dbReference type="PIRSF" id="PIRSF000151">
    <property type="entry name" value="GPR"/>
    <property type="match status" value="1"/>
</dbReference>
<protein>
    <recommendedName>
        <fullName evidence="7">Gamma-glutamyl phosphate reductase</fullName>
        <shortName evidence="7">GPR</shortName>
        <ecNumber evidence="7">1.2.1.41</ecNumber>
    </recommendedName>
    <alternativeName>
        <fullName evidence="7">Glutamate-5-semialdehyde dehydrogenase</fullName>
    </alternativeName>
    <alternativeName>
        <fullName evidence="7">Glutamyl-gamma-semialdehyde dehydrogenase</fullName>
        <shortName evidence="7">GSA dehydrogenase</shortName>
    </alternativeName>
</protein>
<evidence type="ECO:0000256" key="3">
    <source>
        <dbReference type="ARBA" id="ARBA00022650"/>
    </source>
</evidence>
<evidence type="ECO:0000259" key="8">
    <source>
        <dbReference type="Pfam" id="PF00171"/>
    </source>
</evidence>
<name>A0A495XJL7_9PSEU</name>
<comment type="pathway">
    <text evidence="1 7">Amino-acid biosynthesis; L-proline biosynthesis; L-glutamate 5-semialdehyde from L-glutamate: step 2/2.</text>
</comment>
<comment type="catalytic activity">
    <reaction evidence="6 7">
        <text>L-glutamate 5-semialdehyde + phosphate + NADP(+) = L-glutamyl 5-phosphate + NADPH + H(+)</text>
        <dbReference type="Rhea" id="RHEA:19541"/>
        <dbReference type="ChEBI" id="CHEBI:15378"/>
        <dbReference type="ChEBI" id="CHEBI:43474"/>
        <dbReference type="ChEBI" id="CHEBI:57783"/>
        <dbReference type="ChEBI" id="CHEBI:58066"/>
        <dbReference type="ChEBI" id="CHEBI:58274"/>
        <dbReference type="ChEBI" id="CHEBI:58349"/>
        <dbReference type="EC" id="1.2.1.41"/>
    </reaction>
</comment>
<dbReference type="InterPro" id="IPR015590">
    <property type="entry name" value="Aldehyde_DH_dom"/>
</dbReference>
<reference evidence="9 10" key="1">
    <citation type="submission" date="2018-10" db="EMBL/GenBank/DDBJ databases">
        <title>Sequencing the genomes of 1000 actinobacteria strains.</title>
        <authorList>
            <person name="Klenk H.-P."/>
        </authorList>
    </citation>
    <scope>NUCLEOTIDE SEQUENCE [LARGE SCALE GENOMIC DNA]</scope>
    <source>
        <strain evidence="9 10">DSM 43911</strain>
    </source>
</reference>
<comment type="subcellular location">
    <subcellularLocation>
        <location evidence="7">Cytoplasm</location>
    </subcellularLocation>
</comment>
<dbReference type="Gene3D" id="3.40.309.10">
    <property type="entry name" value="Aldehyde Dehydrogenase, Chain A, domain 2"/>
    <property type="match status" value="1"/>
</dbReference>
<evidence type="ECO:0000256" key="2">
    <source>
        <dbReference type="ARBA" id="ARBA00022605"/>
    </source>
</evidence>
<organism evidence="9 10">
    <name type="scientific">Saccharothrix variisporea</name>
    <dbReference type="NCBI Taxonomy" id="543527"/>
    <lineage>
        <taxon>Bacteria</taxon>
        <taxon>Bacillati</taxon>
        <taxon>Actinomycetota</taxon>
        <taxon>Actinomycetes</taxon>
        <taxon>Pseudonocardiales</taxon>
        <taxon>Pseudonocardiaceae</taxon>
        <taxon>Saccharothrix</taxon>
    </lineage>
</organism>